<gene>
    <name evidence="1" type="ORF">ACH5RR_016042</name>
</gene>
<name>A0ABD2ZW24_9GENT</name>
<sequence length="141" mass="16191">MDCEAENYSTIYLDYEADYSRQSSQDSDLEGDSDEFGSCIIPEEFIFKSDIECFEEIQAGVLKQQSSEEECFDEENISSKTVSCQDFMIEEYVEGLDNQSHGQLGLQVEDETINRINSEDFIDHFMDKNVQIDDTAERIGD</sequence>
<reference evidence="1 2" key="1">
    <citation type="submission" date="2024-11" db="EMBL/GenBank/DDBJ databases">
        <title>A near-complete genome assembly of Cinchona calisaya.</title>
        <authorList>
            <person name="Lian D.C."/>
            <person name="Zhao X.W."/>
            <person name="Wei L."/>
        </authorList>
    </citation>
    <scope>NUCLEOTIDE SEQUENCE [LARGE SCALE GENOMIC DNA]</scope>
    <source>
        <tissue evidence="1">Nenye</tissue>
    </source>
</reference>
<evidence type="ECO:0000313" key="1">
    <source>
        <dbReference type="EMBL" id="KAL3523208.1"/>
    </source>
</evidence>
<dbReference type="EMBL" id="JBJUIK010000007">
    <property type="protein sequence ID" value="KAL3523208.1"/>
    <property type="molecule type" value="Genomic_DNA"/>
</dbReference>
<keyword evidence="2" id="KW-1185">Reference proteome</keyword>
<evidence type="ECO:0000313" key="2">
    <source>
        <dbReference type="Proteomes" id="UP001630127"/>
    </source>
</evidence>
<protein>
    <submittedName>
        <fullName evidence="1">Uncharacterized protein</fullName>
    </submittedName>
</protein>
<dbReference type="AlphaFoldDB" id="A0ABD2ZW24"/>
<comment type="caution">
    <text evidence="1">The sequence shown here is derived from an EMBL/GenBank/DDBJ whole genome shotgun (WGS) entry which is preliminary data.</text>
</comment>
<proteinExistence type="predicted"/>
<accession>A0ABD2ZW24</accession>
<dbReference type="Proteomes" id="UP001630127">
    <property type="component" value="Unassembled WGS sequence"/>
</dbReference>
<organism evidence="1 2">
    <name type="scientific">Cinchona calisaya</name>
    <dbReference type="NCBI Taxonomy" id="153742"/>
    <lineage>
        <taxon>Eukaryota</taxon>
        <taxon>Viridiplantae</taxon>
        <taxon>Streptophyta</taxon>
        <taxon>Embryophyta</taxon>
        <taxon>Tracheophyta</taxon>
        <taxon>Spermatophyta</taxon>
        <taxon>Magnoliopsida</taxon>
        <taxon>eudicotyledons</taxon>
        <taxon>Gunneridae</taxon>
        <taxon>Pentapetalae</taxon>
        <taxon>asterids</taxon>
        <taxon>lamiids</taxon>
        <taxon>Gentianales</taxon>
        <taxon>Rubiaceae</taxon>
        <taxon>Cinchonoideae</taxon>
        <taxon>Cinchoneae</taxon>
        <taxon>Cinchona</taxon>
    </lineage>
</organism>